<reference evidence="1" key="1">
    <citation type="submission" date="2021-08" db="EMBL/GenBank/DDBJ databases">
        <title>The first chromosome-level gecko genome reveals the dynamic sex chromosomes of Neotropical dwarf geckos (Sphaerodactylidae: Sphaerodactylus).</title>
        <authorList>
            <person name="Pinto B.J."/>
            <person name="Keating S.E."/>
            <person name="Gamble T."/>
        </authorList>
    </citation>
    <scope>NUCLEOTIDE SEQUENCE</scope>
    <source>
        <strain evidence="1">TG3544</strain>
    </source>
</reference>
<dbReference type="Proteomes" id="UP000827872">
    <property type="component" value="Linkage Group LG13"/>
</dbReference>
<organism evidence="1 2">
    <name type="scientific">Sphaerodactylus townsendi</name>
    <dbReference type="NCBI Taxonomy" id="933632"/>
    <lineage>
        <taxon>Eukaryota</taxon>
        <taxon>Metazoa</taxon>
        <taxon>Chordata</taxon>
        <taxon>Craniata</taxon>
        <taxon>Vertebrata</taxon>
        <taxon>Euteleostomi</taxon>
        <taxon>Lepidosauria</taxon>
        <taxon>Squamata</taxon>
        <taxon>Bifurcata</taxon>
        <taxon>Gekkota</taxon>
        <taxon>Sphaerodactylidae</taxon>
        <taxon>Sphaerodactylus</taxon>
    </lineage>
</organism>
<keyword evidence="2" id="KW-1185">Reference proteome</keyword>
<evidence type="ECO:0000313" key="1">
    <source>
        <dbReference type="EMBL" id="KAH8011538.1"/>
    </source>
</evidence>
<comment type="caution">
    <text evidence="1">The sequence shown here is derived from an EMBL/GenBank/DDBJ whole genome shotgun (WGS) entry which is preliminary data.</text>
</comment>
<protein>
    <submittedName>
        <fullName evidence="1">Uncharacterized protein</fullName>
    </submittedName>
</protein>
<accession>A0ACB8FWX0</accession>
<sequence>MPHFSLRLWLVGSRSGWSLKIQGLAVRKKRSQSPVGLPALQGPLSSDLANSWIVPPPALLPFPSSAKGGFSAWLDYQAILPSQSAPTVKGKKPTSPEVMHSRDWTLTSLRPT</sequence>
<proteinExistence type="predicted"/>
<evidence type="ECO:0000313" key="2">
    <source>
        <dbReference type="Proteomes" id="UP000827872"/>
    </source>
</evidence>
<dbReference type="EMBL" id="CM037626">
    <property type="protein sequence ID" value="KAH8011538.1"/>
    <property type="molecule type" value="Genomic_DNA"/>
</dbReference>
<gene>
    <name evidence="1" type="ORF">K3G42_001404</name>
</gene>
<name>A0ACB8FWX0_9SAUR</name>